<accession>A0AAN5IFJ1</accession>
<proteinExistence type="predicted"/>
<name>A0AAN5IFJ1_9BILA</name>
<protein>
    <submittedName>
        <fullName evidence="2">Uncharacterized protein</fullName>
    </submittedName>
</protein>
<dbReference type="AlphaFoldDB" id="A0AAN5IFJ1"/>
<dbReference type="EMBL" id="BTRK01000006">
    <property type="protein sequence ID" value="GMR61051.1"/>
    <property type="molecule type" value="Genomic_DNA"/>
</dbReference>
<comment type="caution">
    <text evidence="2">The sequence shown here is derived from an EMBL/GenBank/DDBJ whole genome shotgun (WGS) entry which is preliminary data.</text>
</comment>
<reference evidence="3" key="1">
    <citation type="submission" date="2022-10" db="EMBL/GenBank/DDBJ databases">
        <title>Genome assembly of Pristionchus species.</title>
        <authorList>
            <person name="Yoshida K."/>
            <person name="Sommer R.J."/>
        </authorList>
    </citation>
    <scope>NUCLEOTIDE SEQUENCE [LARGE SCALE GENOMIC DNA]</scope>
    <source>
        <strain evidence="3">RS5460</strain>
    </source>
</reference>
<dbReference type="Proteomes" id="UP001328107">
    <property type="component" value="Unassembled WGS sequence"/>
</dbReference>
<feature type="non-terminal residue" evidence="2">
    <location>
        <position position="206"/>
    </location>
</feature>
<gene>
    <name evidence="2" type="ORF">PMAYCL1PPCAC_31246</name>
</gene>
<organism evidence="2 3">
    <name type="scientific">Pristionchus mayeri</name>
    <dbReference type="NCBI Taxonomy" id="1317129"/>
    <lineage>
        <taxon>Eukaryota</taxon>
        <taxon>Metazoa</taxon>
        <taxon>Ecdysozoa</taxon>
        <taxon>Nematoda</taxon>
        <taxon>Chromadorea</taxon>
        <taxon>Rhabditida</taxon>
        <taxon>Rhabditina</taxon>
        <taxon>Diplogasteromorpha</taxon>
        <taxon>Diplogasteroidea</taxon>
        <taxon>Neodiplogasteridae</taxon>
        <taxon>Pristionchus</taxon>
    </lineage>
</organism>
<feature type="region of interest" description="Disordered" evidence="1">
    <location>
        <begin position="175"/>
        <end position="206"/>
    </location>
</feature>
<keyword evidence="3" id="KW-1185">Reference proteome</keyword>
<feature type="compositionally biased region" description="Polar residues" evidence="1">
    <location>
        <begin position="62"/>
        <end position="74"/>
    </location>
</feature>
<evidence type="ECO:0000313" key="2">
    <source>
        <dbReference type="EMBL" id="GMR61051.1"/>
    </source>
</evidence>
<feature type="region of interest" description="Disordered" evidence="1">
    <location>
        <begin position="1"/>
        <end position="76"/>
    </location>
</feature>
<evidence type="ECO:0000256" key="1">
    <source>
        <dbReference type="SAM" id="MobiDB-lite"/>
    </source>
</evidence>
<evidence type="ECO:0000313" key="3">
    <source>
        <dbReference type="Proteomes" id="UP001328107"/>
    </source>
</evidence>
<sequence length="206" mass="23341">MFTPTDPTQQRYHPQHPHQQHYQYPSTNAPLAVDLSATEQSQLPGSSRLPYSPPITDVSPGNFGTPSTATSIGSLYSPDKHRQFRDINDNNGCPMIGSNYDRMMHSNAGFPPQMMMHNPYQPSQMSPPDTPAHYAHRMDHRSHASRPLFSQQFHEMKRGFDTGLEEASLKRARNDFQNMPTHMYDASRVKSDPTMTPAIHQSPIPR</sequence>